<dbReference type="EMBL" id="LWDV01000009">
    <property type="protein sequence ID" value="OCL26219.1"/>
    <property type="molecule type" value="Genomic_DNA"/>
</dbReference>
<reference evidence="3 4" key="2">
    <citation type="submission" date="2016-08" db="EMBL/GenBank/DDBJ databases">
        <title>Orenia metallireducens sp. nov. strain Z6, a Novel Metal-reducing Firmicute from the Deep Subsurface.</title>
        <authorList>
            <person name="Maxim B.I."/>
            <person name="Kenneth K."/>
            <person name="Flynn T.M."/>
            <person name="Oloughlin E.J."/>
            <person name="Locke R.A."/>
            <person name="Weber J.R."/>
            <person name="Egan S.M."/>
            <person name="Mackie R.I."/>
            <person name="Cann I.K."/>
        </authorList>
    </citation>
    <scope>NUCLEOTIDE SEQUENCE [LARGE SCALE GENOMIC DNA]</scope>
    <source>
        <strain evidence="3 4">Z6</strain>
    </source>
</reference>
<dbReference type="SUPFAM" id="SSF52540">
    <property type="entry name" value="P-loop containing nucleoside triphosphate hydrolases"/>
    <property type="match status" value="1"/>
</dbReference>
<dbReference type="InterPro" id="IPR001763">
    <property type="entry name" value="Rhodanese-like_dom"/>
</dbReference>
<dbReference type="PANTHER" id="PTHR30401">
    <property type="entry name" value="TRNA 2-SELENOURIDINE SYNTHASE"/>
    <property type="match status" value="1"/>
</dbReference>
<dbReference type="Proteomes" id="UP000093514">
    <property type="component" value="Unassembled WGS sequence"/>
</dbReference>
<dbReference type="NCBIfam" id="NF008750">
    <property type="entry name" value="PRK11784.1-2"/>
    <property type="match status" value="1"/>
</dbReference>
<evidence type="ECO:0000256" key="1">
    <source>
        <dbReference type="ARBA" id="ARBA00023266"/>
    </source>
</evidence>
<dbReference type="Pfam" id="PF00581">
    <property type="entry name" value="Rhodanese"/>
    <property type="match status" value="1"/>
</dbReference>
<dbReference type="NCBIfam" id="TIGR03167">
    <property type="entry name" value="tRNA_sel_U_synt"/>
    <property type="match status" value="1"/>
</dbReference>
<feature type="domain" description="Rhodanese" evidence="2">
    <location>
        <begin position="11"/>
        <end position="133"/>
    </location>
</feature>
<dbReference type="InterPro" id="IPR058840">
    <property type="entry name" value="AAA_SelU"/>
</dbReference>
<gene>
    <name evidence="3" type="ORF">U472_09410</name>
</gene>
<dbReference type="SMART" id="SM00450">
    <property type="entry name" value="RHOD"/>
    <property type="match status" value="1"/>
</dbReference>
<dbReference type="GO" id="GO:0043828">
    <property type="term" value="F:tRNA 2-selenouridine synthase activity"/>
    <property type="evidence" value="ECO:0007669"/>
    <property type="project" value="InterPro"/>
</dbReference>
<sequence length="351" mass="40114">MKIISYQKLLNKKSVIYVDVRTPTEFAESTIPGAVNIPIFTNEERSEVGTIYTQQSPAAARLLAVDLVSPKIPKIIREIKELTENYQHVIIFCARGGMRSESIATFSELAGFEVYKLEGGYKAYRNFILKELQDYQLTAKLLVIHGFTGIGKTDLLYKLKDAGIAIIDLEGLANHRGSAFGSIGLGQPRNQKMFDSLLWERLEEIKDSKVVAIEAESKRIGISTLPPFLLEAMNNGLHTLIKNPLNSRIDRIINEYRGNYDQDEEHFLQATLEAITCIKKHLVKKIGNKEYNKLVNYCENGKLEKVVEILLTEYYDPLYLHSQNKCDYFDLEIEEDDLEKIKERIIEFINN</sequence>
<evidence type="ECO:0000313" key="4">
    <source>
        <dbReference type="Proteomes" id="UP000093514"/>
    </source>
</evidence>
<dbReference type="RefSeq" id="WP_068717820.1">
    <property type="nucleotide sequence ID" value="NZ_LWDV01000009.1"/>
</dbReference>
<dbReference type="InterPro" id="IPR017582">
    <property type="entry name" value="SelU"/>
</dbReference>
<protein>
    <submittedName>
        <fullName evidence="3">tRNA 2-selenouridine(34) synthase MnmH</fullName>
    </submittedName>
</protein>
<reference evidence="4" key="1">
    <citation type="submission" date="2016-07" db="EMBL/GenBank/DDBJ databases">
        <authorList>
            <person name="Florea S."/>
            <person name="Webb J.S."/>
            <person name="Jaromczyk J."/>
            <person name="Schardl C.L."/>
        </authorList>
    </citation>
    <scope>NUCLEOTIDE SEQUENCE [LARGE SCALE GENOMIC DNA]</scope>
    <source>
        <strain evidence="4">Z6</strain>
    </source>
</reference>
<evidence type="ECO:0000259" key="2">
    <source>
        <dbReference type="PROSITE" id="PS50206"/>
    </source>
</evidence>
<proteinExistence type="predicted"/>
<keyword evidence="1" id="KW-0711">Selenium</keyword>
<dbReference type="NCBIfam" id="NF008752">
    <property type="entry name" value="PRK11784.1-4"/>
    <property type="match status" value="1"/>
</dbReference>
<dbReference type="InterPro" id="IPR036873">
    <property type="entry name" value="Rhodanese-like_dom_sf"/>
</dbReference>
<dbReference type="Gene3D" id="3.40.250.10">
    <property type="entry name" value="Rhodanese-like domain"/>
    <property type="match status" value="1"/>
</dbReference>
<organism evidence="3 4">
    <name type="scientific">Orenia metallireducens</name>
    <dbReference type="NCBI Taxonomy" id="1413210"/>
    <lineage>
        <taxon>Bacteria</taxon>
        <taxon>Bacillati</taxon>
        <taxon>Bacillota</taxon>
        <taxon>Clostridia</taxon>
        <taxon>Halanaerobiales</taxon>
        <taxon>Halobacteroidaceae</taxon>
        <taxon>Orenia</taxon>
    </lineage>
</organism>
<evidence type="ECO:0000313" key="3">
    <source>
        <dbReference type="EMBL" id="OCL26219.1"/>
    </source>
</evidence>
<dbReference type="InterPro" id="IPR027417">
    <property type="entry name" value="P-loop_NTPase"/>
</dbReference>
<accession>A0A1C0A7I4</accession>
<dbReference type="Pfam" id="PF26341">
    <property type="entry name" value="AAA_SelU"/>
    <property type="match status" value="1"/>
</dbReference>
<dbReference type="OrthoDB" id="9808735at2"/>
<dbReference type="AlphaFoldDB" id="A0A1C0A7I4"/>
<dbReference type="GO" id="GO:0002098">
    <property type="term" value="P:tRNA wobble uridine modification"/>
    <property type="evidence" value="ECO:0007669"/>
    <property type="project" value="InterPro"/>
</dbReference>
<name>A0A1C0A7I4_9FIRM</name>
<dbReference type="SUPFAM" id="SSF52821">
    <property type="entry name" value="Rhodanese/Cell cycle control phosphatase"/>
    <property type="match status" value="1"/>
</dbReference>
<dbReference type="PANTHER" id="PTHR30401:SF0">
    <property type="entry name" value="TRNA 2-SELENOURIDINE SYNTHASE"/>
    <property type="match status" value="1"/>
</dbReference>
<keyword evidence="4" id="KW-1185">Reference proteome</keyword>
<comment type="caution">
    <text evidence="3">The sequence shown here is derived from an EMBL/GenBank/DDBJ whole genome shotgun (WGS) entry which is preliminary data.</text>
</comment>
<dbReference type="PROSITE" id="PS50206">
    <property type="entry name" value="RHODANESE_3"/>
    <property type="match status" value="1"/>
</dbReference>